<organism evidence="2 3">
    <name type="scientific">Candidatus Methylacidithermus pantelleriae</name>
    <dbReference type="NCBI Taxonomy" id="2744239"/>
    <lineage>
        <taxon>Bacteria</taxon>
        <taxon>Pseudomonadati</taxon>
        <taxon>Verrucomicrobiota</taxon>
        <taxon>Methylacidiphilae</taxon>
        <taxon>Methylacidiphilales</taxon>
        <taxon>Methylacidiphilaceae</taxon>
        <taxon>Candidatus Methylacidithermus</taxon>
    </lineage>
</organism>
<dbReference type="Proteomes" id="UP000663859">
    <property type="component" value="Unassembled WGS sequence"/>
</dbReference>
<dbReference type="AlphaFoldDB" id="A0A8J2BJ31"/>
<feature type="transmembrane region" description="Helical" evidence="1">
    <location>
        <begin position="33"/>
        <end position="55"/>
    </location>
</feature>
<gene>
    <name evidence="2" type="ORF">MPNT_10456</name>
</gene>
<keyword evidence="1" id="KW-0812">Transmembrane</keyword>
<evidence type="ECO:0000313" key="3">
    <source>
        <dbReference type="Proteomes" id="UP000663859"/>
    </source>
</evidence>
<name>A0A8J2BJ31_9BACT</name>
<dbReference type="EMBL" id="CAJNOB010000001">
    <property type="protein sequence ID" value="CAF0689965.1"/>
    <property type="molecule type" value="Genomic_DNA"/>
</dbReference>
<comment type="caution">
    <text evidence="2">The sequence shown here is derived from an EMBL/GenBank/DDBJ whole genome shotgun (WGS) entry which is preliminary data.</text>
</comment>
<keyword evidence="1" id="KW-1133">Transmembrane helix</keyword>
<feature type="transmembrane region" description="Helical" evidence="1">
    <location>
        <begin position="75"/>
        <end position="93"/>
    </location>
</feature>
<keyword evidence="1" id="KW-0472">Membrane</keyword>
<accession>A0A8J2BJ31</accession>
<evidence type="ECO:0000313" key="2">
    <source>
        <dbReference type="EMBL" id="CAF0689965.1"/>
    </source>
</evidence>
<proteinExistence type="predicted"/>
<evidence type="ECO:0000256" key="1">
    <source>
        <dbReference type="SAM" id="Phobius"/>
    </source>
</evidence>
<protein>
    <submittedName>
        <fullName evidence="2">Uncharacterized protein</fullName>
    </submittedName>
</protein>
<reference evidence="2" key="1">
    <citation type="submission" date="2021-02" db="EMBL/GenBank/DDBJ databases">
        <authorList>
            <person name="Cremers G."/>
            <person name="Picone N."/>
        </authorList>
    </citation>
    <scope>NUCLEOTIDE SEQUENCE</scope>
    <source>
        <strain evidence="2">PQ17</strain>
    </source>
</reference>
<keyword evidence="3" id="KW-1185">Reference proteome</keyword>
<sequence length="100" mass="11036">MALTLQHPSSSNRSPLPVHLFSLKKRPAFPRPFLLPGISMGEAFLLDAFFGFVLLSRGAVGKIRANASQKTYRAVLETVFLLHLAFAYCQFSHSMPGMPS</sequence>